<reference evidence="2 3" key="1">
    <citation type="submission" date="2014-02" db="EMBL/GenBank/DDBJ databases">
        <authorList>
            <person name="Sibley D."/>
            <person name="Venepally P."/>
            <person name="Karamycheva S."/>
            <person name="Hadjithomas M."/>
            <person name="Khan A."/>
            <person name="Brunk B."/>
            <person name="Roos D."/>
            <person name="Caler E."/>
            <person name="Lorenzi H."/>
        </authorList>
    </citation>
    <scope>NUCLEOTIDE SEQUENCE [LARGE SCALE GENOMIC DNA]</scope>
    <source>
        <strain evidence="2 3">GAB2-2007-GAL-DOM2</strain>
    </source>
</reference>
<accession>A0A086KQA0</accession>
<name>A0A086KQA0_TOXGO</name>
<evidence type="ECO:0000313" key="2">
    <source>
        <dbReference type="EMBL" id="KFG46568.1"/>
    </source>
</evidence>
<dbReference type="VEuPathDB" id="ToxoDB:TGDOM2_248425"/>
<evidence type="ECO:0000313" key="3">
    <source>
        <dbReference type="Proteomes" id="UP000028837"/>
    </source>
</evidence>
<dbReference type="AlphaFoldDB" id="A0A086KQA0"/>
<dbReference type="EMBL" id="AHZU02000263">
    <property type="protein sequence ID" value="KFG46568.1"/>
    <property type="molecule type" value="Genomic_DNA"/>
</dbReference>
<gene>
    <name evidence="2" type="ORF">TGDOM2_248425</name>
</gene>
<protein>
    <recommendedName>
        <fullName evidence="4">Secreted protein</fullName>
    </recommendedName>
</protein>
<organism evidence="2 3">
    <name type="scientific">Toxoplasma gondii GAB2-2007-GAL-DOM2</name>
    <dbReference type="NCBI Taxonomy" id="1130820"/>
    <lineage>
        <taxon>Eukaryota</taxon>
        <taxon>Sar</taxon>
        <taxon>Alveolata</taxon>
        <taxon>Apicomplexa</taxon>
        <taxon>Conoidasida</taxon>
        <taxon>Coccidia</taxon>
        <taxon>Eucoccidiorida</taxon>
        <taxon>Eimeriorina</taxon>
        <taxon>Sarcocystidae</taxon>
        <taxon>Toxoplasma</taxon>
    </lineage>
</organism>
<dbReference type="Proteomes" id="UP000028837">
    <property type="component" value="Unassembled WGS sequence"/>
</dbReference>
<feature type="chain" id="PRO_5001809531" description="Secreted protein" evidence="1">
    <location>
        <begin position="27"/>
        <end position="178"/>
    </location>
</feature>
<keyword evidence="1" id="KW-0732">Signal</keyword>
<comment type="caution">
    <text evidence="2">The sequence shown here is derived from an EMBL/GenBank/DDBJ whole genome shotgun (WGS) entry which is preliminary data.</text>
</comment>
<proteinExistence type="predicted"/>
<evidence type="ECO:0000256" key="1">
    <source>
        <dbReference type="SAM" id="SignalP"/>
    </source>
</evidence>
<feature type="signal peptide" evidence="1">
    <location>
        <begin position="1"/>
        <end position="26"/>
    </location>
</feature>
<evidence type="ECO:0008006" key="4">
    <source>
        <dbReference type="Google" id="ProtNLM"/>
    </source>
</evidence>
<sequence length="178" mass="20211">MGSGWASKQPLLLLAPTSFIVMLSRSNPMCLILSERTEKSGSQPNCLLHSSAGKTTLRERQTTWNNKGIFGNRTQFLNGVDKHWTGMTDITSRRYSRKHGLERILLELLRGSSTHFKATRTATYYRSRLSSRENTIGRSKPNSPQRSCVCLACREAHEELLCHSPCRRFNARSLRIPC</sequence>